<evidence type="ECO:0000313" key="3">
    <source>
        <dbReference type="Proteomes" id="UP000652761"/>
    </source>
</evidence>
<sequence length="62" mass="6541">MSIRRLRCVDTTGECVDTLSHLRKTGLLGAETSVDTATGCVDTLSQDSDPVSTPSMDVSTLP</sequence>
<organism evidence="2 3">
    <name type="scientific">Colocasia esculenta</name>
    <name type="common">Wild taro</name>
    <name type="synonym">Arum esculentum</name>
    <dbReference type="NCBI Taxonomy" id="4460"/>
    <lineage>
        <taxon>Eukaryota</taxon>
        <taxon>Viridiplantae</taxon>
        <taxon>Streptophyta</taxon>
        <taxon>Embryophyta</taxon>
        <taxon>Tracheophyta</taxon>
        <taxon>Spermatophyta</taxon>
        <taxon>Magnoliopsida</taxon>
        <taxon>Liliopsida</taxon>
        <taxon>Araceae</taxon>
        <taxon>Aroideae</taxon>
        <taxon>Colocasieae</taxon>
        <taxon>Colocasia</taxon>
    </lineage>
</organism>
<proteinExistence type="predicted"/>
<dbReference type="Proteomes" id="UP000652761">
    <property type="component" value="Unassembled WGS sequence"/>
</dbReference>
<dbReference type="EMBL" id="NMUH01000001">
    <property type="protein sequence ID" value="MQL67766.1"/>
    <property type="molecule type" value="Genomic_DNA"/>
</dbReference>
<protein>
    <submittedName>
        <fullName evidence="2">Uncharacterized protein</fullName>
    </submittedName>
</protein>
<evidence type="ECO:0000256" key="1">
    <source>
        <dbReference type="SAM" id="MobiDB-lite"/>
    </source>
</evidence>
<feature type="compositionally biased region" description="Polar residues" evidence="1">
    <location>
        <begin position="43"/>
        <end position="62"/>
    </location>
</feature>
<keyword evidence="3" id="KW-1185">Reference proteome</keyword>
<accession>A0A843TBV5</accession>
<evidence type="ECO:0000313" key="2">
    <source>
        <dbReference type="EMBL" id="MQL67766.1"/>
    </source>
</evidence>
<name>A0A843TBV5_COLES</name>
<dbReference type="AlphaFoldDB" id="A0A843TBV5"/>
<reference evidence="2" key="1">
    <citation type="submission" date="2017-07" db="EMBL/GenBank/DDBJ databases">
        <title>Taro Niue Genome Assembly and Annotation.</title>
        <authorList>
            <person name="Atibalentja N."/>
            <person name="Keating K."/>
            <person name="Fields C.J."/>
        </authorList>
    </citation>
    <scope>NUCLEOTIDE SEQUENCE</scope>
    <source>
        <strain evidence="2">Niue_2</strain>
        <tissue evidence="2">Leaf</tissue>
    </source>
</reference>
<gene>
    <name evidence="2" type="ORF">Taro_000068</name>
</gene>
<comment type="caution">
    <text evidence="2">The sequence shown here is derived from an EMBL/GenBank/DDBJ whole genome shotgun (WGS) entry which is preliminary data.</text>
</comment>
<feature type="region of interest" description="Disordered" evidence="1">
    <location>
        <begin position="41"/>
        <end position="62"/>
    </location>
</feature>